<dbReference type="InterPro" id="IPR014905">
    <property type="entry name" value="HIRAN"/>
</dbReference>
<name>A0A2T4YMV8_9SPHN</name>
<reference evidence="5 6" key="1">
    <citation type="submission" date="2018-04" db="EMBL/GenBank/DDBJ databases">
        <title>Genomic Encyclopedia of Type Strains, Phase III (KMG-III): the genomes of soil and plant-associated and newly described type strains.</title>
        <authorList>
            <person name="Whitman W."/>
        </authorList>
    </citation>
    <scope>NUCLEOTIDE SEQUENCE [LARGE SCALE GENOMIC DNA]</scope>
    <source>
        <strain evidence="5 6">NW12</strain>
    </source>
</reference>
<dbReference type="Proteomes" id="UP000240996">
    <property type="component" value="Unassembled WGS sequence"/>
</dbReference>
<evidence type="ECO:0000256" key="3">
    <source>
        <dbReference type="SAM" id="MobiDB-lite"/>
    </source>
</evidence>
<dbReference type="Gene3D" id="3.30.70.2330">
    <property type="match status" value="1"/>
</dbReference>
<evidence type="ECO:0000313" key="5">
    <source>
        <dbReference type="EMBL" id="PTM44743.1"/>
    </source>
</evidence>
<dbReference type="GO" id="GO:0003676">
    <property type="term" value="F:nucleic acid binding"/>
    <property type="evidence" value="ECO:0007669"/>
    <property type="project" value="InterPro"/>
</dbReference>
<proteinExistence type="predicted"/>
<dbReference type="EMBL" id="PZZN01000003">
    <property type="protein sequence ID" value="PTM44743.1"/>
    <property type="molecule type" value="Genomic_DNA"/>
</dbReference>
<dbReference type="Pfam" id="PF08797">
    <property type="entry name" value="HIRAN"/>
    <property type="match status" value="1"/>
</dbReference>
<dbReference type="RefSeq" id="WP_107933502.1">
    <property type="nucleotide sequence ID" value="NZ_PZZN01000003.1"/>
</dbReference>
<keyword evidence="6" id="KW-1185">Reference proteome</keyword>
<sequence>MNDLTTSIVGIDFPNEDKSKSNRRMECMLCAPGDAVELRLEPTNPYDENAVAIFSDRGTQLGYVSAERAPLIGKRMKEGEAIAVFQAMHGSGAYIRIRFGGGAPTLPDSVPDVSKRPPPRQARPAQRPIYDPHAFYLNKEGPEFSA</sequence>
<keyword evidence="1" id="KW-0479">Metal-binding</keyword>
<dbReference type="GO" id="GO:0008270">
    <property type="term" value="F:zinc ion binding"/>
    <property type="evidence" value="ECO:0007669"/>
    <property type="project" value="InterPro"/>
</dbReference>
<protein>
    <submittedName>
        <fullName evidence="5">HIRAN domain-containing protein</fullName>
    </submittedName>
</protein>
<evidence type="ECO:0000256" key="1">
    <source>
        <dbReference type="ARBA" id="ARBA00022723"/>
    </source>
</evidence>
<organism evidence="5 6">
    <name type="scientific">Sphingomonas aerolata</name>
    <dbReference type="NCBI Taxonomy" id="185951"/>
    <lineage>
        <taxon>Bacteria</taxon>
        <taxon>Pseudomonadati</taxon>
        <taxon>Pseudomonadota</taxon>
        <taxon>Alphaproteobacteria</taxon>
        <taxon>Sphingomonadales</taxon>
        <taxon>Sphingomonadaceae</taxon>
        <taxon>Sphingomonas</taxon>
    </lineage>
</organism>
<dbReference type="AlphaFoldDB" id="A0A2T4YMV8"/>
<dbReference type="GO" id="GO:0016818">
    <property type="term" value="F:hydrolase activity, acting on acid anhydrides, in phosphorus-containing anhydrides"/>
    <property type="evidence" value="ECO:0007669"/>
    <property type="project" value="InterPro"/>
</dbReference>
<comment type="caution">
    <text evidence="5">The sequence shown here is derived from an EMBL/GenBank/DDBJ whole genome shotgun (WGS) entry which is preliminary data.</text>
</comment>
<evidence type="ECO:0000313" key="6">
    <source>
        <dbReference type="Proteomes" id="UP000240996"/>
    </source>
</evidence>
<evidence type="ECO:0000256" key="2">
    <source>
        <dbReference type="ARBA" id="ARBA00022801"/>
    </source>
</evidence>
<feature type="region of interest" description="Disordered" evidence="3">
    <location>
        <begin position="106"/>
        <end position="132"/>
    </location>
</feature>
<accession>A0A2T4YMV8</accession>
<feature type="domain" description="HIRAN" evidence="4">
    <location>
        <begin position="30"/>
        <end position="83"/>
    </location>
</feature>
<gene>
    <name evidence="5" type="ORF">C8J24_2953</name>
</gene>
<evidence type="ECO:0000259" key="4">
    <source>
        <dbReference type="Pfam" id="PF08797"/>
    </source>
</evidence>
<keyword evidence="2" id="KW-0378">Hydrolase</keyword>